<keyword evidence="3" id="KW-0274">FAD</keyword>
<feature type="signal peptide" evidence="5">
    <location>
        <begin position="1"/>
        <end position="22"/>
    </location>
</feature>
<name>A0AAV9SYG6_9PEZI</name>
<evidence type="ECO:0000256" key="5">
    <source>
        <dbReference type="SAM" id="SignalP"/>
    </source>
</evidence>
<keyword evidence="2" id="KW-0285">Flavoprotein</keyword>
<dbReference type="Proteomes" id="UP001327957">
    <property type="component" value="Unassembled WGS sequence"/>
</dbReference>
<dbReference type="InterPro" id="IPR050416">
    <property type="entry name" value="FAD-linked_Oxidoreductase"/>
</dbReference>
<evidence type="ECO:0000313" key="7">
    <source>
        <dbReference type="EMBL" id="KAK6209887.1"/>
    </source>
</evidence>
<keyword evidence="5" id="KW-0732">Signal</keyword>
<accession>A0AAV9SYG6</accession>
<dbReference type="EMBL" id="JASAOK010000047">
    <property type="protein sequence ID" value="KAK6209887.1"/>
    <property type="molecule type" value="Genomic_DNA"/>
</dbReference>
<evidence type="ECO:0000256" key="2">
    <source>
        <dbReference type="ARBA" id="ARBA00022630"/>
    </source>
</evidence>
<evidence type="ECO:0000256" key="1">
    <source>
        <dbReference type="ARBA" id="ARBA00005466"/>
    </source>
</evidence>
<dbReference type="InterPro" id="IPR016169">
    <property type="entry name" value="FAD-bd_PCMH_sub2"/>
</dbReference>
<dbReference type="InterPro" id="IPR016166">
    <property type="entry name" value="FAD-bd_PCMH"/>
</dbReference>
<dbReference type="SUPFAM" id="SSF56176">
    <property type="entry name" value="FAD-binding/transporter-associated domain-like"/>
    <property type="match status" value="1"/>
</dbReference>
<protein>
    <submittedName>
        <fullName evidence="7">FAD binding domain-containing protein</fullName>
    </submittedName>
</protein>
<keyword evidence="8" id="KW-1185">Reference proteome</keyword>
<evidence type="ECO:0000259" key="6">
    <source>
        <dbReference type="PROSITE" id="PS51387"/>
    </source>
</evidence>
<dbReference type="PANTHER" id="PTHR42973">
    <property type="entry name" value="BINDING OXIDOREDUCTASE, PUTATIVE (AFU_ORTHOLOGUE AFUA_1G17690)-RELATED"/>
    <property type="match status" value="1"/>
</dbReference>
<evidence type="ECO:0000313" key="8">
    <source>
        <dbReference type="Proteomes" id="UP001327957"/>
    </source>
</evidence>
<dbReference type="Gene3D" id="3.30.465.10">
    <property type="match status" value="1"/>
</dbReference>
<reference evidence="7 8" key="1">
    <citation type="submission" date="2023-04" db="EMBL/GenBank/DDBJ databases">
        <title>Colletotrichum tabacum stain YC1 causing leaf anthracnose on Nicotiana tabacum(L.) cv.</title>
        <authorList>
            <person name="Ji Z."/>
            <person name="Wang M."/>
            <person name="Zhang J."/>
            <person name="Wang N."/>
            <person name="Zhou Z."/>
        </authorList>
    </citation>
    <scope>NUCLEOTIDE SEQUENCE [LARGE SCALE GENOMIC DNA]</scope>
    <source>
        <strain evidence="7 8">YC1</strain>
    </source>
</reference>
<proteinExistence type="inferred from homology"/>
<feature type="chain" id="PRO_5043508166" evidence="5">
    <location>
        <begin position="23"/>
        <end position="510"/>
    </location>
</feature>
<evidence type="ECO:0000256" key="3">
    <source>
        <dbReference type="ARBA" id="ARBA00022827"/>
    </source>
</evidence>
<dbReference type="PANTHER" id="PTHR42973:SF53">
    <property type="entry name" value="FAD-BINDING PCMH-TYPE DOMAIN-CONTAINING PROTEIN-RELATED"/>
    <property type="match status" value="1"/>
</dbReference>
<dbReference type="GO" id="GO:0016491">
    <property type="term" value="F:oxidoreductase activity"/>
    <property type="evidence" value="ECO:0007669"/>
    <property type="project" value="UniProtKB-KW"/>
</dbReference>
<keyword evidence="4" id="KW-0560">Oxidoreductase</keyword>
<dbReference type="InterPro" id="IPR006094">
    <property type="entry name" value="Oxid_FAD_bind_N"/>
</dbReference>
<dbReference type="AlphaFoldDB" id="A0AAV9SYG6"/>
<dbReference type="InterPro" id="IPR036318">
    <property type="entry name" value="FAD-bd_PCMH-like_sf"/>
</dbReference>
<dbReference type="PROSITE" id="PS51387">
    <property type="entry name" value="FAD_PCMH"/>
    <property type="match status" value="1"/>
</dbReference>
<evidence type="ECO:0000256" key="4">
    <source>
        <dbReference type="ARBA" id="ARBA00023002"/>
    </source>
</evidence>
<feature type="domain" description="FAD-binding PCMH-type" evidence="6">
    <location>
        <begin position="71"/>
        <end position="244"/>
    </location>
</feature>
<comment type="caution">
    <text evidence="7">The sequence shown here is derived from an EMBL/GenBank/DDBJ whole genome shotgun (WGS) entry which is preliminary data.</text>
</comment>
<comment type="similarity">
    <text evidence="1">Belongs to the oxygen-dependent FAD-linked oxidoreductase family.</text>
</comment>
<dbReference type="Pfam" id="PF01565">
    <property type="entry name" value="FAD_binding_4"/>
    <property type="match status" value="1"/>
</dbReference>
<gene>
    <name evidence="7" type="ORF">QIS74_11471</name>
</gene>
<sequence>MVSKALGCGLGWFLGLVPLVSALPEKTNGSPLVGPKPCRLLADAGLGSQLFFQGDGEYTRTLETYYGGESKDLRPHCILKPETVEQVTTAIKTLNTPQAGKCWNVAIRAGGHSNFPASNTASGVTIDLVRLNTLSLNDNGTVSIGSGNRWGDVYRYLEPRGVMVAGGRESTVGVSGLLLGGGLSWYSGYIGFAVDNAAAFEVVLADGSVVRAASDENPDLFRALKGGGGNFGLVTKYELRHFPSHNIFGGITIFPYAQKDAIMRKFVEMVDGNANGHPDDSGFAAAAWGPASGKIMSFIVVNTEGRSNTTAFDGLEDLSPLVDMRADLPVTGIAAQITSTSGQYQVWSTLTYHNTPDMGRKILSSFESVIDDVEPVIDVNEDLRIVYLLTPLPTSSSSYGDNVLGLDKTHTKSSVIFSVQAILPSTRYRDLLKRRFDEAVADIKAYAKETGQLLPYLYLNYAGPDQDPLAAYGEENIRFMKEVAAKYDPGEFFQYGVQGGFKLAHLRQTL</sequence>
<dbReference type="GO" id="GO:0071949">
    <property type="term" value="F:FAD binding"/>
    <property type="evidence" value="ECO:0007669"/>
    <property type="project" value="InterPro"/>
</dbReference>
<organism evidence="7 8">
    <name type="scientific">Colletotrichum tabaci</name>
    <dbReference type="NCBI Taxonomy" id="1209068"/>
    <lineage>
        <taxon>Eukaryota</taxon>
        <taxon>Fungi</taxon>
        <taxon>Dikarya</taxon>
        <taxon>Ascomycota</taxon>
        <taxon>Pezizomycotina</taxon>
        <taxon>Sordariomycetes</taxon>
        <taxon>Hypocreomycetidae</taxon>
        <taxon>Glomerellales</taxon>
        <taxon>Glomerellaceae</taxon>
        <taxon>Colletotrichum</taxon>
        <taxon>Colletotrichum destructivum species complex</taxon>
    </lineage>
</organism>